<organism evidence="1 2">
    <name type="scientific">Isoptericola luteus</name>
    <dbReference type="NCBI Taxonomy" id="2879484"/>
    <lineage>
        <taxon>Bacteria</taxon>
        <taxon>Bacillati</taxon>
        <taxon>Actinomycetota</taxon>
        <taxon>Actinomycetes</taxon>
        <taxon>Micrococcales</taxon>
        <taxon>Promicromonosporaceae</taxon>
        <taxon>Isoptericola</taxon>
    </lineage>
</organism>
<dbReference type="Proteomes" id="UP001319870">
    <property type="component" value="Unassembled WGS sequence"/>
</dbReference>
<dbReference type="EMBL" id="JAIXCQ010000007">
    <property type="protein sequence ID" value="MCA5894054.1"/>
    <property type="molecule type" value="Genomic_DNA"/>
</dbReference>
<evidence type="ECO:0000313" key="2">
    <source>
        <dbReference type="Proteomes" id="UP001319870"/>
    </source>
</evidence>
<keyword evidence="2" id="KW-1185">Reference proteome</keyword>
<gene>
    <name evidence="1" type="ORF">LEP48_11945</name>
</gene>
<evidence type="ECO:0008006" key="3">
    <source>
        <dbReference type="Google" id="ProtNLM"/>
    </source>
</evidence>
<protein>
    <recommendedName>
        <fullName evidence="3">DUF1330 domain-containing protein</fullName>
    </recommendedName>
</protein>
<dbReference type="RefSeq" id="WP_225565807.1">
    <property type="nucleotide sequence ID" value="NZ_JAIXCQ010000007.1"/>
</dbReference>
<name>A0ABS7ZK92_9MICO</name>
<proteinExistence type="predicted"/>
<reference evidence="1 2" key="1">
    <citation type="submission" date="2021-09" db="EMBL/GenBank/DDBJ databases">
        <title>Isoptericola luteus sp. nov., a novel bacterium isolated from Harbin, the capital city of Heilongjiang province.</title>
        <authorList>
            <person name="Li J."/>
        </authorList>
    </citation>
    <scope>NUCLEOTIDE SEQUENCE [LARGE SCALE GENOMIC DNA]</scope>
    <source>
        <strain evidence="1 2">NEAU-Y5</strain>
    </source>
</reference>
<accession>A0ABS7ZK92</accession>
<evidence type="ECO:0000313" key="1">
    <source>
        <dbReference type="EMBL" id="MCA5894054.1"/>
    </source>
</evidence>
<comment type="caution">
    <text evidence="1">The sequence shown here is derived from an EMBL/GenBank/DDBJ whole genome shotgun (WGS) entry which is preliminary data.</text>
</comment>
<sequence>MPLTLTVLLWSHPGQADLLTSYENEVLALVPRHGGRVVSRVRNVAGEAATSRERAAEHAWEPCEVQIIELPDDDALAAYMADPERVARLDVRDRAIARTEILRVAPVG</sequence>
<dbReference type="Gene3D" id="3.30.70.100">
    <property type="match status" value="1"/>
</dbReference>